<evidence type="ECO:0000259" key="4">
    <source>
        <dbReference type="Pfam" id="PF14535"/>
    </source>
</evidence>
<evidence type="ECO:0000256" key="2">
    <source>
        <dbReference type="SAM" id="MobiDB-lite"/>
    </source>
</evidence>
<dbReference type="PANTHER" id="PTHR43845:SF1">
    <property type="entry name" value="BLR5969 PROTEIN"/>
    <property type="match status" value="1"/>
</dbReference>
<comment type="pathway">
    <text evidence="1">Aromatic compound metabolism; phenylacetate degradation.</text>
</comment>
<dbReference type="Gene3D" id="3.30.300.30">
    <property type="match status" value="1"/>
</dbReference>
<dbReference type="InterPro" id="IPR028154">
    <property type="entry name" value="AMP-dep_Lig_C"/>
</dbReference>
<comment type="function">
    <text evidence="1">Catalyzes the activation of phenylacetic acid (PA) to phenylacetyl-CoA (PA-CoA).</text>
</comment>
<name>A0ABQ2RXF1_9DEIO</name>
<comment type="caution">
    <text evidence="5">The sequence shown here is derived from an EMBL/GenBank/DDBJ whole genome shotgun (WGS) entry which is preliminary data.</text>
</comment>
<dbReference type="Pfam" id="PF00501">
    <property type="entry name" value="AMP-binding"/>
    <property type="match status" value="1"/>
</dbReference>
<feature type="compositionally biased region" description="Basic and acidic residues" evidence="2">
    <location>
        <begin position="437"/>
        <end position="451"/>
    </location>
</feature>
<dbReference type="CDD" id="cd05913">
    <property type="entry name" value="PaaK"/>
    <property type="match status" value="1"/>
</dbReference>
<comment type="catalytic activity">
    <reaction evidence="1">
        <text>2-phenylacetate + ATP + CoA = phenylacetyl-CoA + AMP + diphosphate</text>
        <dbReference type="Rhea" id="RHEA:20956"/>
        <dbReference type="ChEBI" id="CHEBI:18401"/>
        <dbReference type="ChEBI" id="CHEBI:30616"/>
        <dbReference type="ChEBI" id="CHEBI:33019"/>
        <dbReference type="ChEBI" id="CHEBI:57287"/>
        <dbReference type="ChEBI" id="CHEBI:57390"/>
        <dbReference type="ChEBI" id="CHEBI:456215"/>
        <dbReference type="EC" id="6.2.1.30"/>
    </reaction>
</comment>
<feature type="region of interest" description="Disordered" evidence="2">
    <location>
        <begin position="429"/>
        <end position="451"/>
    </location>
</feature>
<evidence type="ECO:0000259" key="3">
    <source>
        <dbReference type="Pfam" id="PF00501"/>
    </source>
</evidence>
<proteinExistence type="inferred from homology"/>
<protein>
    <recommendedName>
        <fullName evidence="1">Phenylacetate-coenzyme A ligase</fullName>
        <ecNumber evidence="1">6.2.1.30</ecNumber>
    </recommendedName>
    <alternativeName>
        <fullName evidence="1">Phenylacetyl-CoA ligase</fullName>
    </alternativeName>
</protein>
<comment type="similarity">
    <text evidence="1">Belongs to the phenylacetyl-CoA ligase family.</text>
</comment>
<evidence type="ECO:0000313" key="5">
    <source>
        <dbReference type="EMBL" id="GGR64451.1"/>
    </source>
</evidence>
<organism evidence="5 6">
    <name type="scientific">Deinococcus seoulensis</name>
    <dbReference type="NCBI Taxonomy" id="1837379"/>
    <lineage>
        <taxon>Bacteria</taxon>
        <taxon>Thermotogati</taxon>
        <taxon>Deinococcota</taxon>
        <taxon>Deinococci</taxon>
        <taxon>Deinococcales</taxon>
        <taxon>Deinococcaceae</taxon>
        <taxon>Deinococcus</taxon>
    </lineage>
</organism>
<dbReference type="EC" id="6.2.1.30" evidence="1"/>
<dbReference type="PANTHER" id="PTHR43845">
    <property type="entry name" value="BLR5969 PROTEIN"/>
    <property type="match status" value="1"/>
</dbReference>
<dbReference type="GO" id="GO:0016874">
    <property type="term" value="F:ligase activity"/>
    <property type="evidence" value="ECO:0007669"/>
    <property type="project" value="UniProtKB-KW"/>
</dbReference>
<dbReference type="Gene3D" id="3.40.50.12780">
    <property type="entry name" value="N-terminal domain of ligase-like"/>
    <property type="match status" value="1"/>
</dbReference>
<reference evidence="6" key="1">
    <citation type="journal article" date="2019" name="Int. J. Syst. Evol. Microbiol.">
        <title>The Global Catalogue of Microorganisms (GCM) 10K type strain sequencing project: providing services to taxonomists for standard genome sequencing and annotation.</title>
        <authorList>
            <consortium name="The Broad Institute Genomics Platform"/>
            <consortium name="The Broad Institute Genome Sequencing Center for Infectious Disease"/>
            <person name="Wu L."/>
            <person name="Ma J."/>
        </authorList>
    </citation>
    <scope>NUCLEOTIDE SEQUENCE [LARGE SCALE GENOMIC DNA]</scope>
    <source>
        <strain evidence="6">JCM 31404</strain>
    </source>
</reference>
<feature type="domain" description="AMP-dependent synthetase/ligase" evidence="3">
    <location>
        <begin position="107"/>
        <end position="306"/>
    </location>
</feature>
<dbReference type="PIRSF" id="PIRSF006444">
    <property type="entry name" value="PaaK"/>
    <property type="match status" value="1"/>
</dbReference>
<evidence type="ECO:0000256" key="1">
    <source>
        <dbReference type="PIRNR" id="PIRNR006444"/>
    </source>
</evidence>
<evidence type="ECO:0000313" key="6">
    <source>
        <dbReference type="Proteomes" id="UP000634308"/>
    </source>
</evidence>
<accession>A0ABQ2RXF1</accession>
<dbReference type="InterPro" id="IPR045851">
    <property type="entry name" value="AMP-bd_C_sf"/>
</dbReference>
<keyword evidence="6" id="KW-1185">Reference proteome</keyword>
<sequence length="451" mass="48900">MSDLPADALPADTLPADAAAPTLYQPDREAMPLEALRALQLTQLQQMLALQDARVPAYRERFARAGLAPGDLRSLDDLRAFPFTRKSDLRDHYPLGLCAAPRADLRRIHASSGTSGKPTVVAYDAHDLNVFAEVVARSLHAAGARPGMTFHNAYGYGLFTGGLGTHAGAERLGLCTVPVSGGGTERQLDLLLDLQPEVIACTPSYALVLAEGLERRGVLPGDLALRYAVLGAEPWAEKTRRAVQERLGVRATNIYGLSEIIGPGVSNEDVREQSGSYVWEDHFYPEIVDPQTGEPLPDGEWGVLILTSMTRTALPLLRYWTGDITRLLPGPNGTGRTLRRMDAVRGRSDDLIILRGVNVYPAQLEDALLRLGQTSPHYHVTLTRSGLMDELTLHLEVAAPAVSAAALAAEVERQVKAQVGVTVRCQPCEPGSLPRSEGGKLRRVTDLRQPR</sequence>
<keyword evidence="1 5" id="KW-0436">Ligase</keyword>
<dbReference type="InterPro" id="IPR000873">
    <property type="entry name" value="AMP-dep_synth/lig_dom"/>
</dbReference>
<feature type="domain" description="AMP-dependent ligase C-terminal" evidence="4">
    <location>
        <begin position="356"/>
        <end position="448"/>
    </location>
</feature>
<dbReference type="SUPFAM" id="SSF56801">
    <property type="entry name" value="Acetyl-CoA synthetase-like"/>
    <property type="match status" value="1"/>
</dbReference>
<keyword evidence="1" id="KW-0547">Nucleotide-binding</keyword>
<dbReference type="EMBL" id="BMQM01000020">
    <property type="protein sequence ID" value="GGR64451.1"/>
    <property type="molecule type" value="Genomic_DNA"/>
</dbReference>
<dbReference type="Pfam" id="PF14535">
    <property type="entry name" value="AMP-binding_C_2"/>
    <property type="match status" value="1"/>
</dbReference>
<dbReference type="InterPro" id="IPR042099">
    <property type="entry name" value="ANL_N_sf"/>
</dbReference>
<dbReference type="Proteomes" id="UP000634308">
    <property type="component" value="Unassembled WGS sequence"/>
</dbReference>
<gene>
    <name evidence="5" type="ORF">GCM10008959_28250</name>
</gene>
<dbReference type="InterPro" id="IPR011880">
    <property type="entry name" value="PA_CoA_ligase"/>
</dbReference>